<gene>
    <name evidence="2" type="ORF">HNR31_000922</name>
</gene>
<keyword evidence="1" id="KW-0175">Coiled coil</keyword>
<evidence type="ECO:0000313" key="2">
    <source>
        <dbReference type="EMBL" id="MBA2874152.1"/>
    </source>
</evidence>
<feature type="coiled-coil region" evidence="1">
    <location>
        <begin position="100"/>
        <end position="205"/>
    </location>
</feature>
<dbReference type="Proteomes" id="UP000523087">
    <property type="component" value="Unassembled WGS sequence"/>
</dbReference>
<accession>A0A7V9Z4X9</accession>
<evidence type="ECO:0000256" key="1">
    <source>
        <dbReference type="SAM" id="Coils"/>
    </source>
</evidence>
<name>A0A7V9Z4X9_9BACL</name>
<protein>
    <submittedName>
        <fullName evidence="2">Chromosome segregation ATPase</fullName>
    </submittedName>
</protein>
<dbReference type="Pfam" id="PF10368">
    <property type="entry name" value="YkyA"/>
    <property type="match status" value="1"/>
</dbReference>
<feature type="coiled-coil region" evidence="1">
    <location>
        <begin position="36"/>
        <end position="63"/>
    </location>
</feature>
<dbReference type="PROSITE" id="PS51257">
    <property type="entry name" value="PROKAR_LIPOPROTEIN"/>
    <property type="match status" value="1"/>
</dbReference>
<dbReference type="Gene3D" id="1.20.120.570">
    <property type="entry name" value="YkyA-like"/>
    <property type="match status" value="1"/>
</dbReference>
<dbReference type="InterPro" id="IPR036785">
    <property type="entry name" value="YkyA-like_sf"/>
</dbReference>
<organism evidence="2 3">
    <name type="scientific">Thermaerobacillus caldiproteolyticus</name>
    <dbReference type="NCBI Taxonomy" id="247480"/>
    <lineage>
        <taxon>Bacteria</taxon>
        <taxon>Bacillati</taxon>
        <taxon>Bacillota</taxon>
        <taxon>Bacilli</taxon>
        <taxon>Bacillales</taxon>
        <taxon>Anoxybacillaceae</taxon>
        <taxon>Thermaerobacillus</taxon>
    </lineage>
</organism>
<dbReference type="InterPro" id="IPR019454">
    <property type="entry name" value="Lipoprot_YkyA-like"/>
</dbReference>
<comment type="caution">
    <text evidence="2">The sequence shown here is derived from an EMBL/GenBank/DDBJ whole genome shotgun (WGS) entry which is preliminary data.</text>
</comment>
<dbReference type="RefSeq" id="WP_233414571.1">
    <property type="nucleotide sequence ID" value="NZ_JACDUT010000002.1"/>
</dbReference>
<dbReference type="SUPFAM" id="SSF140423">
    <property type="entry name" value="MW0975(SA0943)-like"/>
    <property type="match status" value="1"/>
</dbReference>
<evidence type="ECO:0000313" key="3">
    <source>
        <dbReference type="Proteomes" id="UP000523087"/>
    </source>
</evidence>
<proteinExistence type="predicted"/>
<reference evidence="2 3" key="1">
    <citation type="submission" date="2020-07" db="EMBL/GenBank/DDBJ databases">
        <title>Genomic Encyclopedia of Type Strains, Phase IV (KMG-IV): sequencing the most valuable type-strain genomes for metagenomic binning, comparative biology and taxonomic classification.</title>
        <authorList>
            <person name="Goeker M."/>
        </authorList>
    </citation>
    <scope>NUCLEOTIDE SEQUENCE [LARGE SCALE GENOMIC DNA]</scope>
    <source>
        <strain evidence="2 3">DSM 15730</strain>
    </source>
</reference>
<sequence length="212" mass="25220">MKVGKWSFIFAVIIILLQACNVLAPENELLSSMEKIAKYERNLNEEQTVLAELEQKQMKLYNEMMSYGMKQFPKVARLSKEALQILDDREKYIKKEYKTVQLAKEQLNIAKDNLSNVRDEEMKQQANGLIDVAIQRYEAYEELYQSYRQALTLEKVLYQLLQNQHATLQQLQKQIEQINNVYKEVNEANNKFNLYTEKYNKEKKRLYNELES</sequence>
<dbReference type="AlphaFoldDB" id="A0A7V9Z4X9"/>
<dbReference type="EMBL" id="JACDUT010000002">
    <property type="protein sequence ID" value="MBA2874152.1"/>
    <property type="molecule type" value="Genomic_DNA"/>
</dbReference>
<keyword evidence="3" id="KW-1185">Reference proteome</keyword>